<dbReference type="AlphaFoldDB" id="A0A0C3A585"/>
<dbReference type="GO" id="GO:0005634">
    <property type="term" value="C:nucleus"/>
    <property type="evidence" value="ECO:0007669"/>
    <property type="project" value="UniProtKB-SubCell"/>
</dbReference>
<keyword evidence="7" id="KW-1185">Reference proteome</keyword>
<dbReference type="PANTHER" id="PTHR46481">
    <property type="entry name" value="ZINC FINGER BED DOMAIN-CONTAINING PROTEIN 4"/>
    <property type="match status" value="1"/>
</dbReference>
<dbReference type="Proteomes" id="UP000053989">
    <property type="component" value="Unassembled WGS sequence"/>
</dbReference>
<accession>A0A0C3A585</accession>
<dbReference type="InterPro" id="IPR052035">
    <property type="entry name" value="ZnF_BED_domain_contain"/>
</dbReference>
<name>A0A0C3A585_9AGAM</name>
<dbReference type="SUPFAM" id="SSF53098">
    <property type="entry name" value="Ribonuclease H-like"/>
    <property type="match status" value="1"/>
</dbReference>
<evidence type="ECO:0000313" key="7">
    <source>
        <dbReference type="Proteomes" id="UP000053989"/>
    </source>
</evidence>
<keyword evidence="2" id="KW-0479">Metal-binding</keyword>
<evidence type="ECO:0000256" key="1">
    <source>
        <dbReference type="ARBA" id="ARBA00004123"/>
    </source>
</evidence>
<dbReference type="HOGENOM" id="CLU_096306_0_0_1"/>
<keyword evidence="5" id="KW-0539">Nucleus</keyword>
<dbReference type="InterPro" id="IPR012337">
    <property type="entry name" value="RNaseH-like_sf"/>
</dbReference>
<keyword evidence="3" id="KW-0863">Zinc-finger</keyword>
<evidence type="ECO:0000313" key="6">
    <source>
        <dbReference type="EMBL" id="KIM59872.1"/>
    </source>
</evidence>
<sequence length="193" mass="21712">MTDELAGLIVHFGGDLTRTRCLLHVINLVAKTVTKEFDVQDDGEGTDDLTTLAEGIDAGDLWAIEEWEGCGDEIDDVDGWVDEISLLTANERARLEGKIRPVKVALVKIRKLAFKIIHSTTILLPAWKAVLKEHGLPEKIMPRDVSTRWNSTFDMSDFAVEYKVAIDTITDKHKLGLSSYALDKHEWELLRQV</sequence>
<gene>
    <name evidence="6" type="ORF">SCLCIDRAFT_125193</name>
</gene>
<dbReference type="STRING" id="1036808.A0A0C3A585"/>
<reference evidence="6 7" key="1">
    <citation type="submission" date="2014-04" db="EMBL/GenBank/DDBJ databases">
        <authorList>
            <consortium name="DOE Joint Genome Institute"/>
            <person name="Kuo A."/>
            <person name="Kohler A."/>
            <person name="Nagy L.G."/>
            <person name="Floudas D."/>
            <person name="Copeland A."/>
            <person name="Barry K.W."/>
            <person name="Cichocki N."/>
            <person name="Veneault-Fourrey C."/>
            <person name="LaButti K."/>
            <person name="Lindquist E.A."/>
            <person name="Lipzen A."/>
            <person name="Lundell T."/>
            <person name="Morin E."/>
            <person name="Murat C."/>
            <person name="Sun H."/>
            <person name="Tunlid A."/>
            <person name="Henrissat B."/>
            <person name="Grigoriev I.V."/>
            <person name="Hibbett D.S."/>
            <person name="Martin F."/>
            <person name="Nordberg H.P."/>
            <person name="Cantor M.N."/>
            <person name="Hua S.X."/>
        </authorList>
    </citation>
    <scope>NUCLEOTIDE SEQUENCE [LARGE SCALE GENOMIC DNA]</scope>
    <source>
        <strain evidence="6 7">Foug A</strain>
    </source>
</reference>
<proteinExistence type="predicted"/>
<evidence type="ECO:0008006" key="8">
    <source>
        <dbReference type="Google" id="ProtNLM"/>
    </source>
</evidence>
<evidence type="ECO:0000256" key="3">
    <source>
        <dbReference type="ARBA" id="ARBA00022771"/>
    </source>
</evidence>
<dbReference type="EMBL" id="KN822068">
    <property type="protein sequence ID" value="KIM59872.1"/>
    <property type="molecule type" value="Genomic_DNA"/>
</dbReference>
<evidence type="ECO:0000256" key="2">
    <source>
        <dbReference type="ARBA" id="ARBA00022723"/>
    </source>
</evidence>
<reference evidence="7" key="2">
    <citation type="submission" date="2015-01" db="EMBL/GenBank/DDBJ databases">
        <title>Evolutionary Origins and Diversification of the Mycorrhizal Mutualists.</title>
        <authorList>
            <consortium name="DOE Joint Genome Institute"/>
            <consortium name="Mycorrhizal Genomics Consortium"/>
            <person name="Kohler A."/>
            <person name="Kuo A."/>
            <person name="Nagy L.G."/>
            <person name="Floudas D."/>
            <person name="Copeland A."/>
            <person name="Barry K.W."/>
            <person name="Cichocki N."/>
            <person name="Veneault-Fourrey C."/>
            <person name="LaButti K."/>
            <person name="Lindquist E.A."/>
            <person name="Lipzen A."/>
            <person name="Lundell T."/>
            <person name="Morin E."/>
            <person name="Murat C."/>
            <person name="Riley R."/>
            <person name="Ohm R."/>
            <person name="Sun H."/>
            <person name="Tunlid A."/>
            <person name="Henrissat B."/>
            <person name="Grigoriev I.V."/>
            <person name="Hibbett D.S."/>
            <person name="Martin F."/>
        </authorList>
    </citation>
    <scope>NUCLEOTIDE SEQUENCE [LARGE SCALE GENOMIC DNA]</scope>
    <source>
        <strain evidence="7">Foug A</strain>
    </source>
</reference>
<organism evidence="6 7">
    <name type="scientific">Scleroderma citrinum Foug A</name>
    <dbReference type="NCBI Taxonomy" id="1036808"/>
    <lineage>
        <taxon>Eukaryota</taxon>
        <taxon>Fungi</taxon>
        <taxon>Dikarya</taxon>
        <taxon>Basidiomycota</taxon>
        <taxon>Agaricomycotina</taxon>
        <taxon>Agaricomycetes</taxon>
        <taxon>Agaricomycetidae</taxon>
        <taxon>Boletales</taxon>
        <taxon>Sclerodermatineae</taxon>
        <taxon>Sclerodermataceae</taxon>
        <taxon>Scleroderma</taxon>
    </lineage>
</organism>
<comment type="subcellular location">
    <subcellularLocation>
        <location evidence="1">Nucleus</location>
    </subcellularLocation>
</comment>
<evidence type="ECO:0000256" key="4">
    <source>
        <dbReference type="ARBA" id="ARBA00022833"/>
    </source>
</evidence>
<keyword evidence="4" id="KW-0862">Zinc</keyword>
<dbReference type="GO" id="GO:0008270">
    <property type="term" value="F:zinc ion binding"/>
    <property type="evidence" value="ECO:0007669"/>
    <property type="project" value="UniProtKB-KW"/>
</dbReference>
<evidence type="ECO:0000256" key="5">
    <source>
        <dbReference type="ARBA" id="ARBA00023242"/>
    </source>
</evidence>
<dbReference type="InParanoid" id="A0A0C3A585"/>
<dbReference type="PANTHER" id="PTHR46481:SF10">
    <property type="entry name" value="ZINC FINGER BED DOMAIN-CONTAINING PROTEIN 39"/>
    <property type="match status" value="1"/>
</dbReference>
<protein>
    <recommendedName>
        <fullName evidence="8">HAT C-terminal dimerisation domain-containing protein</fullName>
    </recommendedName>
</protein>
<dbReference type="OrthoDB" id="2662702at2759"/>